<dbReference type="HAMAP" id="MF_01965">
    <property type="entry name" value="NADHX_dehydratase"/>
    <property type="match status" value="1"/>
</dbReference>
<dbReference type="InterPro" id="IPR017953">
    <property type="entry name" value="Carbohydrate_kinase_pred_CS"/>
</dbReference>
<evidence type="ECO:0000256" key="11">
    <source>
        <dbReference type="ARBA" id="ARBA00023235"/>
    </source>
</evidence>
<evidence type="ECO:0000256" key="13">
    <source>
        <dbReference type="ARBA" id="ARBA00023268"/>
    </source>
</evidence>
<keyword evidence="8 17" id="KW-0521">NADP</keyword>
<feature type="binding site" evidence="18">
    <location>
        <position position="151"/>
    </location>
    <ligand>
        <name>(6S)-NADPHX</name>
        <dbReference type="ChEBI" id="CHEBI:64076"/>
    </ligand>
</feature>
<dbReference type="InterPro" id="IPR029056">
    <property type="entry name" value="Ribokinase-like"/>
</dbReference>
<organism evidence="22 23">
    <name type="scientific">Nocardioides dubius</name>
    <dbReference type="NCBI Taxonomy" id="317019"/>
    <lineage>
        <taxon>Bacteria</taxon>
        <taxon>Bacillati</taxon>
        <taxon>Actinomycetota</taxon>
        <taxon>Actinomycetes</taxon>
        <taxon>Propionibacteriales</taxon>
        <taxon>Nocardioidaceae</taxon>
        <taxon>Nocardioides</taxon>
    </lineage>
</organism>
<dbReference type="NCBIfam" id="TIGR00197">
    <property type="entry name" value="yjeF_nterm"/>
    <property type="match status" value="1"/>
</dbReference>
<dbReference type="Gene3D" id="3.40.50.10260">
    <property type="entry name" value="YjeF N-terminal domain"/>
    <property type="match status" value="1"/>
</dbReference>
<keyword evidence="7 17" id="KW-0067">ATP-binding</keyword>
<comment type="similarity">
    <text evidence="4 19">In the C-terminal section; belongs to the NnrD/CARKD family.</text>
</comment>
<comment type="function">
    <text evidence="17">Catalyzes the dehydration of the S-form of NAD(P)HX at the expense of ADP, which is converted to AMP. Together with NAD(P)HX epimerase, which catalyzes the epimerization of the S- and R-forms, the enzyme allows the repair of both epimers of NAD(P)HX, a damaged form of NAD(P)H that is a result of enzymatic or heat-dependent hydration.</text>
</comment>
<keyword evidence="13" id="KW-0511">Multifunctional enzyme</keyword>
<dbReference type="Pfam" id="PF01256">
    <property type="entry name" value="Carb_kinase"/>
    <property type="match status" value="1"/>
</dbReference>
<name>A0ABN1TZ65_9ACTN</name>
<dbReference type="Proteomes" id="UP001501581">
    <property type="component" value="Unassembled WGS sequence"/>
</dbReference>
<reference evidence="22 23" key="1">
    <citation type="journal article" date="2019" name="Int. J. Syst. Evol. Microbiol.">
        <title>The Global Catalogue of Microorganisms (GCM) 10K type strain sequencing project: providing services to taxonomists for standard genome sequencing and annotation.</title>
        <authorList>
            <consortium name="The Broad Institute Genomics Platform"/>
            <consortium name="The Broad Institute Genome Sequencing Center for Infectious Disease"/>
            <person name="Wu L."/>
            <person name="Ma J."/>
        </authorList>
    </citation>
    <scope>NUCLEOTIDE SEQUENCE [LARGE SCALE GENOMIC DNA]</scope>
    <source>
        <strain evidence="22 23">JCM 13008</strain>
    </source>
</reference>
<feature type="domain" description="YjeF N-terminal" evidence="21">
    <location>
        <begin position="10"/>
        <end position="208"/>
    </location>
</feature>
<evidence type="ECO:0000256" key="19">
    <source>
        <dbReference type="PIRNR" id="PIRNR017184"/>
    </source>
</evidence>
<dbReference type="EC" id="4.2.1.136" evidence="19"/>
<evidence type="ECO:0000256" key="5">
    <source>
        <dbReference type="ARBA" id="ARBA00022723"/>
    </source>
</evidence>
<evidence type="ECO:0000256" key="9">
    <source>
        <dbReference type="ARBA" id="ARBA00022958"/>
    </source>
</evidence>
<comment type="function">
    <text evidence="14 19">Bifunctional enzyme that catalyzes the epimerization of the S- and R-forms of NAD(P)HX and the dehydration of the S-form of NAD(P)HX at the expense of ADP, which is converted to AMP. This allows the repair of both epimers of NAD(P)HX, a damaged form of NAD(P)H that is a result of enzymatic or heat-dependent hydration.</text>
</comment>
<evidence type="ECO:0000256" key="6">
    <source>
        <dbReference type="ARBA" id="ARBA00022741"/>
    </source>
</evidence>
<comment type="similarity">
    <text evidence="18">Belongs to the NnrE/AIBP family.</text>
</comment>
<evidence type="ECO:0000256" key="2">
    <source>
        <dbReference type="ARBA" id="ARBA00000909"/>
    </source>
</evidence>
<dbReference type="Pfam" id="PF03853">
    <property type="entry name" value="YjeF_N"/>
    <property type="match status" value="1"/>
</dbReference>
<comment type="cofactor">
    <cofactor evidence="18 19">
        <name>K(+)</name>
        <dbReference type="ChEBI" id="CHEBI:29103"/>
    </cofactor>
    <text evidence="18 19">Binds 1 potassium ion per subunit.</text>
</comment>
<comment type="catalytic activity">
    <reaction evidence="1 18 19">
        <text>(6R)-NADHX = (6S)-NADHX</text>
        <dbReference type="Rhea" id="RHEA:32215"/>
        <dbReference type="ChEBI" id="CHEBI:64074"/>
        <dbReference type="ChEBI" id="CHEBI:64075"/>
        <dbReference type="EC" id="5.1.99.6"/>
    </reaction>
</comment>
<feature type="binding site" evidence="17">
    <location>
        <position position="248"/>
    </location>
    <ligand>
        <name>(6S)-NADPHX</name>
        <dbReference type="ChEBI" id="CHEBI:64076"/>
    </ligand>
</feature>
<keyword evidence="5 18" id="KW-0479">Metal-binding</keyword>
<feature type="binding site" evidence="18">
    <location>
        <begin position="58"/>
        <end position="62"/>
    </location>
    <ligand>
        <name>(6S)-NADPHX</name>
        <dbReference type="ChEBI" id="CHEBI:64076"/>
    </ligand>
</feature>
<feature type="binding site" evidence="18">
    <location>
        <position position="59"/>
    </location>
    <ligand>
        <name>K(+)</name>
        <dbReference type="ChEBI" id="CHEBI:29103"/>
    </ligand>
</feature>
<dbReference type="InterPro" id="IPR030677">
    <property type="entry name" value="Nnr"/>
</dbReference>
<keyword evidence="12 17" id="KW-0456">Lyase</keyword>
<evidence type="ECO:0000256" key="10">
    <source>
        <dbReference type="ARBA" id="ARBA00023027"/>
    </source>
</evidence>
<dbReference type="InterPro" id="IPR000631">
    <property type="entry name" value="CARKD"/>
</dbReference>
<feature type="domain" description="YjeF C-terminal" evidence="20">
    <location>
        <begin position="213"/>
        <end position="460"/>
    </location>
</feature>
<evidence type="ECO:0000256" key="12">
    <source>
        <dbReference type="ARBA" id="ARBA00023239"/>
    </source>
</evidence>
<feature type="binding site" evidence="17">
    <location>
        <position position="403"/>
    </location>
    <ligand>
        <name>AMP</name>
        <dbReference type="ChEBI" id="CHEBI:456215"/>
    </ligand>
</feature>
<evidence type="ECO:0000256" key="18">
    <source>
        <dbReference type="HAMAP-Rule" id="MF_01966"/>
    </source>
</evidence>
<comment type="caution">
    <text evidence="18">Lacks conserved residue(s) required for the propagation of feature annotation.</text>
</comment>
<keyword evidence="6 17" id="KW-0547">Nucleotide-binding</keyword>
<evidence type="ECO:0000256" key="3">
    <source>
        <dbReference type="ARBA" id="ARBA00006001"/>
    </source>
</evidence>
<evidence type="ECO:0000259" key="21">
    <source>
        <dbReference type="PROSITE" id="PS51385"/>
    </source>
</evidence>
<feature type="binding site" evidence="18">
    <location>
        <position position="120"/>
    </location>
    <ligand>
        <name>K(+)</name>
        <dbReference type="ChEBI" id="CHEBI:29103"/>
    </ligand>
</feature>
<dbReference type="InterPro" id="IPR036652">
    <property type="entry name" value="YjeF_N_dom_sf"/>
</dbReference>
<evidence type="ECO:0000256" key="7">
    <source>
        <dbReference type="ARBA" id="ARBA00022840"/>
    </source>
</evidence>
<comment type="catalytic activity">
    <reaction evidence="15 17 19">
        <text>(6S)-NADHX + ADP = AMP + phosphate + NADH + H(+)</text>
        <dbReference type="Rhea" id="RHEA:32223"/>
        <dbReference type="ChEBI" id="CHEBI:15378"/>
        <dbReference type="ChEBI" id="CHEBI:43474"/>
        <dbReference type="ChEBI" id="CHEBI:57945"/>
        <dbReference type="ChEBI" id="CHEBI:64074"/>
        <dbReference type="ChEBI" id="CHEBI:456215"/>
        <dbReference type="ChEBI" id="CHEBI:456216"/>
        <dbReference type="EC" id="4.2.1.136"/>
    </reaction>
</comment>
<gene>
    <name evidence="18" type="primary">nnrE</name>
    <name evidence="17" type="synonym">nnrD</name>
    <name evidence="22" type="ORF">GCM10009668_26830</name>
</gene>
<feature type="binding site" evidence="17">
    <location>
        <begin position="374"/>
        <end position="378"/>
    </location>
    <ligand>
        <name>AMP</name>
        <dbReference type="ChEBI" id="CHEBI:456215"/>
    </ligand>
</feature>
<evidence type="ECO:0000256" key="17">
    <source>
        <dbReference type="HAMAP-Rule" id="MF_01965"/>
    </source>
</evidence>
<dbReference type="PROSITE" id="PS51383">
    <property type="entry name" value="YJEF_C_3"/>
    <property type="match status" value="1"/>
</dbReference>
<dbReference type="PANTHER" id="PTHR12592:SF0">
    <property type="entry name" value="ATP-DEPENDENT (S)-NAD(P)H-HYDRATE DEHYDRATASE"/>
    <property type="match status" value="1"/>
</dbReference>
<dbReference type="CDD" id="cd01171">
    <property type="entry name" value="YXKO-related"/>
    <property type="match status" value="1"/>
</dbReference>
<dbReference type="SUPFAM" id="SSF64153">
    <property type="entry name" value="YjeF N-terminal domain-like"/>
    <property type="match status" value="1"/>
</dbReference>
<feature type="binding site" evidence="17">
    <location>
        <position position="404"/>
    </location>
    <ligand>
        <name>(6S)-NADPHX</name>
        <dbReference type="ChEBI" id="CHEBI:64076"/>
    </ligand>
</feature>
<feature type="binding site" evidence="17">
    <location>
        <position position="337"/>
    </location>
    <ligand>
        <name>(6S)-NADPHX</name>
        <dbReference type="ChEBI" id="CHEBI:64076"/>
    </ligand>
</feature>
<evidence type="ECO:0000256" key="14">
    <source>
        <dbReference type="ARBA" id="ARBA00025153"/>
    </source>
</evidence>
<feature type="binding site" evidence="17">
    <location>
        <position position="295"/>
    </location>
    <ligand>
        <name>(6S)-NADPHX</name>
        <dbReference type="ChEBI" id="CHEBI:64076"/>
    </ligand>
</feature>
<comment type="similarity">
    <text evidence="3 19">In the N-terminal section; belongs to the NnrE/AIBP family.</text>
</comment>
<evidence type="ECO:0000256" key="15">
    <source>
        <dbReference type="ARBA" id="ARBA00048238"/>
    </source>
</evidence>
<comment type="catalytic activity">
    <reaction evidence="16 17 19">
        <text>(6S)-NADPHX + ADP = AMP + phosphate + NADPH + H(+)</text>
        <dbReference type="Rhea" id="RHEA:32235"/>
        <dbReference type="ChEBI" id="CHEBI:15378"/>
        <dbReference type="ChEBI" id="CHEBI:43474"/>
        <dbReference type="ChEBI" id="CHEBI:57783"/>
        <dbReference type="ChEBI" id="CHEBI:64076"/>
        <dbReference type="ChEBI" id="CHEBI:456215"/>
        <dbReference type="ChEBI" id="CHEBI:456216"/>
        <dbReference type="EC" id="4.2.1.136"/>
    </reaction>
</comment>
<dbReference type="NCBIfam" id="TIGR00196">
    <property type="entry name" value="yjeF_cterm"/>
    <property type="match status" value="1"/>
</dbReference>
<comment type="subunit">
    <text evidence="17">Homotetramer.</text>
</comment>
<evidence type="ECO:0000259" key="20">
    <source>
        <dbReference type="PROSITE" id="PS51383"/>
    </source>
</evidence>
<comment type="caution">
    <text evidence="22">The sequence shown here is derived from an EMBL/GenBank/DDBJ whole genome shotgun (WGS) entry which is preliminary data.</text>
</comment>
<keyword evidence="10 17" id="KW-0520">NAD</keyword>
<comment type="cofactor">
    <cofactor evidence="17">
        <name>Mg(2+)</name>
        <dbReference type="ChEBI" id="CHEBI:18420"/>
    </cofactor>
</comment>
<dbReference type="InterPro" id="IPR004443">
    <property type="entry name" value="YjeF_N_dom"/>
</dbReference>
<accession>A0ABN1TZ65</accession>
<sequence length="468" mass="47431">MRHAHTAAEVRAAEEPLLASLPPGALMQRAALGLAHAVIDFLGGAYGRRVLLLVGPGNNGGDALWAGAYLARRGASVHAELLADEVHAEGLAGLRAAGGTAAGAEADRRWRASEIDVLIDGIVGIVGRPGLRPSAQRALCRYPGVPVVAVDVPSGVDVDTGRLPGDHVRADLTVTFGSHKIAHLVAPAAEVCGAVQLVDIGLSLPPAAVRSLQAADVARLLPRPAESGHKYTRGVLGVRAGSATYPGAALLCVDGAGSGLAGMIRYQGAAADAVRLRHPEVVGEGRVQAWVVGPGSGEDAGQALAACLADDVPLVIDADALAHLDGPLEVPAVLTPHAGELARMLGVERESVEQDQLAHVRRAAERYQAVVLLKGPRTLVADPSGEVLVNVTGTGWLGTAGAGDVLAGLIGALLASGVMPWQAAGIGAWLHGAAATRAAQHGPLTASVVAATLRATIGDLLHPGAERS</sequence>
<dbReference type="RefSeq" id="WP_343995250.1">
    <property type="nucleotide sequence ID" value="NZ_BAAALG010000011.1"/>
</dbReference>
<evidence type="ECO:0000256" key="4">
    <source>
        <dbReference type="ARBA" id="ARBA00009524"/>
    </source>
</evidence>
<evidence type="ECO:0000256" key="8">
    <source>
        <dbReference type="ARBA" id="ARBA00022857"/>
    </source>
</evidence>
<dbReference type="PROSITE" id="PS01050">
    <property type="entry name" value="YJEF_C_2"/>
    <property type="match status" value="1"/>
</dbReference>
<keyword evidence="9 18" id="KW-0630">Potassium</keyword>
<evidence type="ECO:0000256" key="16">
    <source>
        <dbReference type="ARBA" id="ARBA00049209"/>
    </source>
</evidence>
<dbReference type="PROSITE" id="PS51385">
    <property type="entry name" value="YJEF_N"/>
    <property type="match status" value="1"/>
</dbReference>
<comment type="catalytic activity">
    <reaction evidence="2 18 19">
        <text>(6R)-NADPHX = (6S)-NADPHX</text>
        <dbReference type="Rhea" id="RHEA:32227"/>
        <dbReference type="ChEBI" id="CHEBI:64076"/>
        <dbReference type="ChEBI" id="CHEBI:64077"/>
        <dbReference type="EC" id="5.1.99.6"/>
    </reaction>
</comment>
<dbReference type="EMBL" id="BAAALG010000011">
    <property type="protein sequence ID" value="GAA1105921.1"/>
    <property type="molecule type" value="Genomic_DNA"/>
</dbReference>
<feature type="binding site" evidence="18">
    <location>
        <begin position="124"/>
        <end position="130"/>
    </location>
    <ligand>
        <name>(6S)-NADPHX</name>
        <dbReference type="ChEBI" id="CHEBI:64076"/>
    </ligand>
</feature>
<evidence type="ECO:0000313" key="23">
    <source>
        <dbReference type="Proteomes" id="UP001501581"/>
    </source>
</evidence>
<proteinExistence type="inferred from homology"/>
<comment type="similarity">
    <text evidence="17">Belongs to the NnrD/CARKD family.</text>
</comment>
<dbReference type="EC" id="5.1.99.6" evidence="19"/>
<dbReference type="Gene3D" id="3.40.1190.20">
    <property type="match status" value="1"/>
</dbReference>
<keyword evidence="23" id="KW-1185">Reference proteome</keyword>
<protein>
    <recommendedName>
        <fullName evidence="19">Bifunctional NAD(P)H-hydrate repair enzyme</fullName>
    </recommendedName>
    <alternativeName>
        <fullName evidence="19">Nicotinamide nucleotide repair protein</fullName>
    </alternativeName>
    <domain>
        <recommendedName>
            <fullName evidence="19">ADP-dependent (S)-NAD(P)H-hydrate dehydratase</fullName>
            <ecNumber evidence="19">4.2.1.136</ecNumber>
        </recommendedName>
        <alternativeName>
            <fullName evidence="19">ADP-dependent NAD(P)HX dehydratase</fullName>
        </alternativeName>
    </domain>
    <domain>
        <recommendedName>
            <fullName evidence="19">NAD(P)H-hydrate epimerase</fullName>
            <ecNumber evidence="19">5.1.99.6</ecNumber>
        </recommendedName>
    </domain>
</protein>
<evidence type="ECO:0000256" key="1">
    <source>
        <dbReference type="ARBA" id="ARBA00000013"/>
    </source>
</evidence>
<dbReference type="HAMAP" id="MF_01966">
    <property type="entry name" value="NADHX_epimerase"/>
    <property type="match status" value="1"/>
</dbReference>
<comment type="function">
    <text evidence="18">Catalyzes the epimerization of the S- and R-forms of NAD(P)HX, a damaged form of NAD(P)H that is a result of enzymatic or heat-dependent hydration. This is a prerequisite for the S-specific NAD(P)H-hydrate dehydratase to allow the repair of both epimers of NAD(P)HX.</text>
</comment>
<keyword evidence="11 18" id="KW-0413">Isomerase</keyword>
<dbReference type="SUPFAM" id="SSF53613">
    <property type="entry name" value="Ribokinase-like"/>
    <property type="match status" value="1"/>
</dbReference>
<dbReference type="PANTHER" id="PTHR12592">
    <property type="entry name" value="ATP-DEPENDENT (S)-NAD(P)H-HYDRATE DEHYDRATASE FAMILY MEMBER"/>
    <property type="match status" value="1"/>
</dbReference>
<dbReference type="PIRSF" id="PIRSF017184">
    <property type="entry name" value="Nnr"/>
    <property type="match status" value="1"/>
</dbReference>
<evidence type="ECO:0000313" key="22">
    <source>
        <dbReference type="EMBL" id="GAA1105921.1"/>
    </source>
</evidence>
<feature type="binding site" evidence="18">
    <location>
        <position position="154"/>
    </location>
    <ligand>
        <name>K(+)</name>
        <dbReference type="ChEBI" id="CHEBI:29103"/>
    </ligand>
</feature>